<gene>
    <name evidence="2" type="ORF">Cygsa01_00033</name>
</gene>
<reference evidence="2" key="1">
    <citation type="journal article" date="2024" name="J. Gen. Virol.">
        <title>Novel phages of Pseudomonas syringae unveil numerous potential auxiliary metabolic genes.</title>
        <authorList>
            <person name="Feltin C."/>
            <person name="Garneau J.R."/>
            <person name="Morris C.E."/>
            <person name="Berard A."/>
            <person name="Torres-Barcelo C."/>
        </authorList>
    </citation>
    <scope>NUCLEOTIDE SEQUENCE</scope>
</reference>
<proteinExistence type="predicted"/>
<dbReference type="EMBL" id="PP179332">
    <property type="protein sequence ID" value="XAI71079.1"/>
    <property type="molecule type" value="Genomic_DNA"/>
</dbReference>
<name>A0AAU6W3A2_9VIRU</name>
<organism evidence="2">
    <name type="scientific">Pseudomonas phage Cygsa01</name>
    <dbReference type="NCBI Taxonomy" id="3138529"/>
    <lineage>
        <taxon>Viruses</taxon>
    </lineage>
</organism>
<sequence>MQNRPADIRYNGVRPDKIDSANPVLNEKNFTRCLQWVKERYSIHVKKDIQCLPAPWTDDPVLRSHKFTNVRREHDRESKSVIRGICENPALTMEQKVQNLIMFRMYNVWSTVELVGGPFTNFGSIDLDAVREKLKAVDGERVFTNAFNCGGLKQCLAFPDLDYVNHAHQRRGGMMVKIMDLPNMAESVMDYKDARDLAQADPERYSIEGWEPNMAMRVVRYLNTFFGRHPEWVHEFLESSTQKAAYLKLTEVRGISEFLGYQIFVDCTYCPEYKFSENEFTIAGPGCKMGLDFIFDDRDGMTYEECIFWLRDNQNSLFNKYLDCCTGYIFVDVDDEMPWNVMSIENTMCETSKYIRCLDALERGDKPRTRVNYPGAGAAKQSGATTTKSVLDLF</sequence>
<evidence type="ECO:0000313" key="2">
    <source>
        <dbReference type="EMBL" id="XAI71079.1"/>
    </source>
</evidence>
<dbReference type="InterPro" id="IPR040684">
    <property type="entry name" value="HMUDK_hel"/>
</dbReference>
<accession>A0AAU6W3A2</accession>
<dbReference type="Pfam" id="PF18723">
    <property type="entry name" value="HMUDK_hel"/>
    <property type="match status" value="1"/>
</dbReference>
<evidence type="ECO:0000259" key="1">
    <source>
        <dbReference type="Pfam" id="PF18723"/>
    </source>
</evidence>
<protein>
    <recommendedName>
        <fullName evidence="1">5-hmdU DNA kinase helical domain-containing protein</fullName>
    </recommendedName>
</protein>
<feature type="domain" description="5-hmdU DNA kinase helical" evidence="1">
    <location>
        <begin position="30"/>
        <end position="358"/>
    </location>
</feature>